<dbReference type="RefSeq" id="WP_149784881.1">
    <property type="nucleotide sequence ID" value="NZ_BAAADP010000003.1"/>
</dbReference>
<dbReference type="Pfam" id="PF23562">
    <property type="entry name" value="AMP-binding_C_3"/>
    <property type="match status" value="1"/>
</dbReference>
<dbReference type="EMBL" id="FOPZ01000013">
    <property type="protein sequence ID" value="SFH63168.1"/>
    <property type="molecule type" value="Genomic_DNA"/>
</dbReference>
<dbReference type="GO" id="GO:0004467">
    <property type="term" value="F:long-chain fatty acid-CoA ligase activity"/>
    <property type="evidence" value="ECO:0007669"/>
    <property type="project" value="TreeGrafter"/>
</dbReference>
<feature type="region of interest" description="Disordered" evidence="3">
    <location>
        <begin position="176"/>
        <end position="211"/>
    </location>
</feature>
<keyword evidence="1" id="KW-0547">Nucleotide-binding</keyword>
<evidence type="ECO:0000313" key="6">
    <source>
        <dbReference type="Proteomes" id="UP000323537"/>
    </source>
</evidence>
<dbReference type="InterPro" id="IPR000873">
    <property type="entry name" value="AMP-dep_synth/lig_dom"/>
</dbReference>
<feature type="compositionally biased region" description="Acidic residues" evidence="3">
    <location>
        <begin position="197"/>
        <end position="211"/>
    </location>
</feature>
<dbReference type="InterPro" id="IPR042099">
    <property type="entry name" value="ANL_N_sf"/>
</dbReference>
<feature type="domain" description="AMP-dependent synthetase/ligase" evidence="4">
    <location>
        <begin position="24"/>
        <end position="509"/>
    </location>
</feature>
<evidence type="ECO:0000256" key="2">
    <source>
        <dbReference type="ARBA" id="ARBA00022840"/>
    </source>
</evidence>
<dbReference type="PANTHER" id="PTHR43272:SF33">
    <property type="entry name" value="AMP-BINDING DOMAIN-CONTAINING PROTEIN-RELATED"/>
    <property type="match status" value="1"/>
</dbReference>
<dbReference type="GO" id="GO:0016020">
    <property type="term" value="C:membrane"/>
    <property type="evidence" value="ECO:0007669"/>
    <property type="project" value="TreeGrafter"/>
</dbReference>
<accession>A0A1I3BLM2</accession>
<organism evidence="5 6">
    <name type="scientific">Halorubrum aquaticum</name>
    <dbReference type="NCBI Taxonomy" id="387340"/>
    <lineage>
        <taxon>Archaea</taxon>
        <taxon>Methanobacteriati</taxon>
        <taxon>Methanobacteriota</taxon>
        <taxon>Stenosarchaea group</taxon>
        <taxon>Halobacteria</taxon>
        <taxon>Halobacteriales</taxon>
        <taxon>Haloferacaceae</taxon>
        <taxon>Halorubrum</taxon>
    </lineage>
</organism>
<reference evidence="5 6" key="1">
    <citation type="submission" date="2016-10" db="EMBL/GenBank/DDBJ databases">
        <authorList>
            <person name="Varghese N."/>
            <person name="Submissions S."/>
        </authorList>
    </citation>
    <scope>NUCLEOTIDE SEQUENCE [LARGE SCALE GENOMIC DNA]</scope>
    <source>
        <strain evidence="5 6">CGMCC 1.6377</strain>
    </source>
</reference>
<dbReference type="Gene3D" id="3.40.50.12780">
    <property type="entry name" value="N-terminal domain of ligase-like"/>
    <property type="match status" value="1"/>
</dbReference>
<gene>
    <name evidence="5" type="ORF">SAMN04488066_11379</name>
</gene>
<sequence>MSWQEAERRFADDAVARETLPRTFERSAARNADRVAQRYKGGIYDRSLVTSGVLDPAPAGDYADLTYAEMRAIVRNLAAGLREIGVGDDTRLAIYAGTRMEWAQADFAALAAGATVTTVYASSSPSQVRYLLEDPEATVVVVENRALLEEVLGVRDDLAHDLDAIVAMDEVGEKANGGDDGANGIGDGANGIGDGAGGDDDGTDEDDPTDAEDVYTLGEVHGLGAEAFDETTYESWLESTAVDDLASLIYTSGTTGKPKGVRLTHGNFRSNVNQCYKRFADRPDRDPGVPGISAATTTLSFLPLAHVFERLAGHYMMFAAGATVGYAESPDTLREDFGLVRPTTTTSVPRVYEKLYDAIREQASESPVKERIFEWAVEVGRAHHEADDPGPLLDAKRALADRLVFSSVREALGGNVDFFISGGGSLSAELCALYHAMDLPILEGYGLTETSPVVCVNPPEAPEVGTIGPPVVDTEIAIDGRVVGEEVADVGGSVGELLVRGPQVTEGYWNRPDATREAFSAYDALPADATVAGTPPDERDGDPEEPWFHTGDVVRLRPDGYVAFRERAKRLLVLSTGKNVAPGPIEDRFAANEFVEQCVVLGDGRKFVSALLVPNFEAVEAWADDEEIDLPTDRQEVCRDERVRERFRAEIDAVNEAFEPYERIKRFRLVPEEFSEENDLLTPTMKKKRRNILDRFAAEIEMIYEEE</sequence>
<dbReference type="InterPro" id="IPR020845">
    <property type="entry name" value="AMP-binding_CS"/>
</dbReference>
<name>A0A1I3BLM2_9EURY</name>
<dbReference type="PANTHER" id="PTHR43272">
    <property type="entry name" value="LONG-CHAIN-FATTY-ACID--COA LIGASE"/>
    <property type="match status" value="1"/>
</dbReference>
<proteinExistence type="predicted"/>
<keyword evidence="6" id="KW-1185">Reference proteome</keyword>
<dbReference type="Pfam" id="PF00501">
    <property type="entry name" value="AMP-binding"/>
    <property type="match status" value="1"/>
</dbReference>
<dbReference type="GO" id="GO:0005524">
    <property type="term" value="F:ATP binding"/>
    <property type="evidence" value="ECO:0007669"/>
    <property type="project" value="UniProtKB-KW"/>
</dbReference>
<dbReference type="SUPFAM" id="SSF56801">
    <property type="entry name" value="Acetyl-CoA synthetase-like"/>
    <property type="match status" value="1"/>
</dbReference>
<feature type="compositionally biased region" description="Gly residues" evidence="3">
    <location>
        <begin position="178"/>
        <end position="196"/>
    </location>
</feature>
<dbReference type="OrthoDB" id="70225at2157"/>
<evidence type="ECO:0000313" key="5">
    <source>
        <dbReference type="EMBL" id="SFH63168.1"/>
    </source>
</evidence>
<dbReference type="AlphaFoldDB" id="A0A1I3BLM2"/>
<evidence type="ECO:0000256" key="1">
    <source>
        <dbReference type="ARBA" id="ARBA00022741"/>
    </source>
</evidence>
<dbReference type="CDD" id="cd05907">
    <property type="entry name" value="VL_LC_FACS_like"/>
    <property type="match status" value="1"/>
</dbReference>
<evidence type="ECO:0000259" key="4">
    <source>
        <dbReference type="Pfam" id="PF00501"/>
    </source>
</evidence>
<keyword evidence="2" id="KW-0067">ATP-binding</keyword>
<protein>
    <submittedName>
        <fullName evidence="5">Long-chain acyl-CoA synthetase</fullName>
    </submittedName>
</protein>
<evidence type="ECO:0000256" key="3">
    <source>
        <dbReference type="SAM" id="MobiDB-lite"/>
    </source>
</evidence>
<dbReference type="PROSITE" id="PS00455">
    <property type="entry name" value="AMP_BINDING"/>
    <property type="match status" value="1"/>
</dbReference>
<dbReference type="Proteomes" id="UP000323537">
    <property type="component" value="Unassembled WGS sequence"/>
</dbReference>